<dbReference type="AlphaFoldDB" id="A0A9E7FYD7"/>
<keyword evidence="7" id="KW-1185">Reference proteome</keyword>
<dbReference type="EMBL" id="CP097507">
    <property type="protein sequence ID" value="URE02199.1"/>
    <property type="molecule type" value="Genomic_DNA"/>
</dbReference>
<dbReference type="PANTHER" id="PTHR33124">
    <property type="entry name" value="TRANSCRIPTION FACTOR IBH1-LIKE 1"/>
    <property type="match status" value="1"/>
</dbReference>
<evidence type="ECO:0000259" key="5">
    <source>
        <dbReference type="Pfam" id="PF26576"/>
    </source>
</evidence>
<organism evidence="6 7">
    <name type="scientific">Musa troglodytarum</name>
    <name type="common">fe'i banana</name>
    <dbReference type="NCBI Taxonomy" id="320322"/>
    <lineage>
        <taxon>Eukaryota</taxon>
        <taxon>Viridiplantae</taxon>
        <taxon>Streptophyta</taxon>
        <taxon>Embryophyta</taxon>
        <taxon>Tracheophyta</taxon>
        <taxon>Spermatophyta</taxon>
        <taxon>Magnoliopsida</taxon>
        <taxon>Liliopsida</taxon>
        <taxon>Zingiberales</taxon>
        <taxon>Musaceae</taxon>
        <taxon>Musa</taxon>
    </lineage>
</organism>
<dbReference type="InterPro" id="IPR044660">
    <property type="entry name" value="IBH1-like"/>
</dbReference>
<evidence type="ECO:0000256" key="2">
    <source>
        <dbReference type="ARBA" id="ARBA00023015"/>
    </source>
</evidence>
<dbReference type="InterPro" id="IPR036638">
    <property type="entry name" value="HLH_DNA-bd_sf"/>
</dbReference>
<keyword evidence="2" id="KW-0805">Transcription regulation</keyword>
<accession>A0A9E7FYD7</accession>
<dbReference type="GO" id="GO:0046983">
    <property type="term" value="F:protein dimerization activity"/>
    <property type="evidence" value="ECO:0007669"/>
    <property type="project" value="InterPro"/>
</dbReference>
<dbReference type="GO" id="GO:0006355">
    <property type="term" value="P:regulation of DNA-templated transcription"/>
    <property type="evidence" value="ECO:0007669"/>
    <property type="project" value="InterPro"/>
</dbReference>
<sequence length="158" mass="18155">MESKSFTTGNRDNPNTDLHGSKNMMASHFLRALFRIQQTSTSSSSFAGRSRRIRRAAYASMAYSAGARRAWSRALLRKLRSRARLRFPRRLSRTARPQRRDMDQAQVLRKLVPGGPSMDYCKLLEETADYIRCLTTQVRLMQTVMDSISSYAHHPMIP</sequence>
<dbReference type="Pfam" id="PF26576">
    <property type="entry name" value="IBH1_N"/>
    <property type="match status" value="1"/>
</dbReference>
<dbReference type="SUPFAM" id="SSF47459">
    <property type="entry name" value="HLH, helix-loop-helix DNA-binding domain"/>
    <property type="match status" value="1"/>
</dbReference>
<comment type="similarity">
    <text evidence="1">Belongs to the bHLH protein family.</text>
</comment>
<feature type="compositionally biased region" description="Polar residues" evidence="4">
    <location>
        <begin position="1"/>
        <end position="18"/>
    </location>
</feature>
<evidence type="ECO:0000313" key="7">
    <source>
        <dbReference type="Proteomes" id="UP001055439"/>
    </source>
</evidence>
<reference evidence="6" key="1">
    <citation type="submission" date="2022-05" db="EMBL/GenBank/DDBJ databases">
        <title>The Musa troglodytarum L. genome provides insights into the mechanism of non-climacteric behaviour and enrichment of carotenoids.</title>
        <authorList>
            <person name="Wang J."/>
        </authorList>
    </citation>
    <scope>NUCLEOTIDE SEQUENCE</scope>
    <source>
        <tissue evidence="6">Leaf</tissue>
    </source>
</reference>
<gene>
    <name evidence="6" type="ORF">MUK42_18919</name>
</gene>
<protein>
    <recommendedName>
        <fullName evidence="5">IBH1-like N-terminal domain-containing protein</fullName>
    </recommendedName>
</protein>
<dbReference type="OrthoDB" id="786845at2759"/>
<keyword evidence="3" id="KW-0804">Transcription</keyword>
<name>A0A9E7FYD7_9LILI</name>
<evidence type="ECO:0000256" key="3">
    <source>
        <dbReference type="ARBA" id="ARBA00023163"/>
    </source>
</evidence>
<proteinExistence type="inferred from homology"/>
<evidence type="ECO:0000313" key="6">
    <source>
        <dbReference type="EMBL" id="URE02199.1"/>
    </source>
</evidence>
<dbReference type="Proteomes" id="UP001055439">
    <property type="component" value="Chromosome 5"/>
</dbReference>
<evidence type="ECO:0000256" key="4">
    <source>
        <dbReference type="SAM" id="MobiDB-lite"/>
    </source>
</evidence>
<dbReference type="PANTHER" id="PTHR33124:SF40">
    <property type="entry name" value="TRANSCRIPTION FACTOR IBH1"/>
    <property type="match status" value="1"/>
</dbReference>
<dbReference type="InterPro" id="IPR059002">
    <property type="entry name" value="IBH1_N"/>
</dbReference>
<evidence type="ECO:0000256" key="1">
    <source>
        <dbReference type="ARBA" id="ARBA00005510"/>
    </source>
</evidence>
<feature type="domain" description="IBH1-like N-terminal" evidence="5">
    <location>
        <begin position="26"/>
        <end position="82"/>
    </location>
</feature>
<feature type="region of interest" description="Disordered" evidence="4">
    <location>
        <begin position="1"/>
        <end position="21"/>
    </location>
</feature>